<dbReference type="SMART" id="SM00530">
    <property type="entry name" value="HTH_XRE"/>
    <property type="match status" value="1"/>
</dbReference>
<evidence type="ECO:0000259" key="1">
    <source>
        <dbReference type="PROSITE" id="PS50943"/>
    </source>
</evidence>
<dbReference type="Proteomes" id="UP001160116">
    <property type="component" value="Unassembled WGS sequence"/>
</dbReference>
<evidence type="ECO:0000313" key="2">
    <source>
        <dbReference type="EMBL" id="MDH0826591.1"/>
    </source>
</evidence>
<sequence length="113" mass="13030">MAMDCPEKRIQRGARIKAIRVSKHISASELARYLNISRNSYIRIEDGIREMRCFEAIAIAEFLNVHLFKIMDVTPKPIVSSRTREMALESGFNPWELGNRFQKFADSVVQSVQ</sequence>
<dbReference type="Gene3D" id="1.10.260.40">
    <property type="entry name" value="lambda repressor-like DNA-binding domains"/>
    <property type="match status" value="1"/>
</dbReference>
<comment type="caution">
    <text evidence="2">The sequence shown here is derived from an EMBL/GenBank/DDBJ whole genome shotgun (WGS) entry which is preliminary data.</text>
</comment>
<protein>
    <submittedName>
        <fullName evidence="2">Helix-turn-helix domain-containing protein</fullName>
    </submittedName>
</protein>
<reference evidence="2" key="1">
    <citation type="submission" date="2022-09" db="EMBL/GenBank/DDBJ databases">
        <title>Intensive care unit water sources are persistently colonized with multi-drug resistant bacteria and are the site of extensive horizontal gene transfer of antibiotic resistance genes.</title>
        <authorList>
            <person name="Diorio-Toth L."/>
        </authorList>
    </citation>
    <scope>NUCLEOTIDE SEQUENCE</scope>
    <source>
        <strain evidence="2">GD03885</strain>
    </source>
</reference>
<dbReference type="PROSITE" id="PS50943">
    <property type="entry name" value="HTH_CROC1"/>
    <property type="match status" value="1"/>
</dbReference>
<dbReference type="InterPro" id="IPR010982">
    <property type="entry name" value="Lambda_DNA-bd_dom_sf"/>
</dbReference>
<dbReference type="Pfam" id="PF01381">
    <property type="entry name" value="HTH_3"/>
    <property type="match status" value="1"/>
</dbReference>
<dbReference type="SUPFAM" id="SSF47413">
    <property type="entry name" value="lambda repressor-like DNA-binding domains"/>
    <property type="match status" value="1"/>
</dbReference>
<name>A0AA42MA29_ACIJO</name>
<dbReference type="AlphaFoldDB" id="A0AA42MA29"/>
<accession>A0AA42MA29</accession>
<gene>
    <name evidence="2" type="ORF">N5C97_08765</name>
</gene>
<proteinExistence type="predicted"/>
<dbReference type="RefSeq" id="WP_278345051.1">
    <property type="nucleotide sequence ID" value="NZ_JAOCCL010000018.1"/>
</dbReference>
<dbReference type="GO" id="GO:0003677">
    <property type="term" value="F:DNA binding"/>
    <property type="evidence" value="ECO:0007669"/>
    <property type="project" value="InterPro"/>
</dbReference>
<organism evidence="2 3">
    <name type="scientific">Acinetobacter johnsonii</name>
    <dbReference type="NCBI Taxonomy" id="40214"/>
    <lineage>
        <taxon>Bacteria</taxon>
        <taxon>Pseudomonadati</taxon>
        <taxon>Pseudomonadota</taxon>
        <taxon>Gammaproteobacteria</taxon>
        <taxon>Moraxellales</taxon>
        <taxon>Moraxellaceae</taxon>
        <taxon>Acinetobacter</taxon>
    </lineage>
</organism>
<feature type="domain" description="HTH cro/C1-type" evidence="1">
    <location>
        <begin position="16"/>
        <end position="70"/>
    </location>
</feature>
<dbReference type="InterPro" id="IPR001387">
    <property type="entry name" value="Cro/C1-type_HTH"/>
</dbReference>
<dbReference type="EMBL" id="JAOCCL010000018">
    <property type="protein sequence ID" value="MDH0826591.1"/>
    <property type="molecule type" value="Genomic_DNA"/>
</dbReference>
<evidence type="ECO:0000313" key="3">
    <source>
        <dbReference type="Proteomes" id="UP001160116"/>
    </source>
</evidence>
<dbReference type="CDD" id="cd00093">
    <property type="entry name" value="HTH_XRE"/>
    <property type="match status" value="1"/>
</dbReference>